<dbReference type="InterPro" id="IPR001466">
    <property type="entry name" value="Beta-lactam-related"/>
</dbReference>
<keyword evidence="3" id="KW-0732">Signal</keyword>
<protein>
    <submittedName>
        <fullName evidence="5">Penicillin-binding protein</fullName>
    </submittedName>
</protein>
<evidence type="ECO:0000313" key="6">
    <source>
        <dbReference type="Proteomes" id="UP000677218"/>
    </source>
</evidence>
<name>A0A916VJE1_9LACO</name>
<proteinExistence type="predicted"/>
<evidence type="ECO:0000256" key="1">
    <source>
        <dbReference type="ARBA" id="ARBA00004370"/>
    </source>
</evidence>
<evidence type="ECO:0000256" key="3">
    <source>
        <dbReference type="SAM" id="SignalP"/>
    </source>
</evidence>
<dbReference type="Proteomes" id="UP000677218">
    <property type="component" value="Unassembled WGS sequence"/>
</dbReference>
<feature type="signal peptide" evidence="3">
    <location>
        <begin position="1"/>
        <end position="24"/>
    </location>
</feature>
<gene>
    <name evidence="5" type="ORF">LCB40_16440</name>
</gene>
<dbReference type="GO" id="GO:0016020">
    <property type="term" value="C:membrane"/>
    <property type="evidence" value="ECO:0007669"/>
    <property type="project" value="UniProtKB-SubCell"/>
</dbReference>
<dbReference type="PANTHER" id="PTHR46825">
    <property type="entry name" value="D-ALANYL-D-ALANINE-CARBOXYPEPTIDASE/ENDOPEPTIDASE AMPH"/>
    <property type="match status" value="1"/>
</dbReference>
<dbReference type="Pfam" id="PF00144">
    <property type="entry name" value="Beta-lactamase"/>
    <property type="match status" value="1"/>
</dbReference>
<dbReference type="RefSeq" id="WP_212781444.1">
    <property type="nucleotide sequence ID" value="NZ_BMAY01000018.1"/>
</dbReference>
<keyword evidence="6" id="KW-1185">Reference proteome</keyword>
<dbReference type="InterPro" id="IPR012338">
    <property type="entry name" value="Beta-lactam/transpept-like"/>
</dbReference>
<dbReference type="SUPFAM" id="SSF56601">
    <property type="entry name" value="beta-lactamase/transpeptidase-like"/>
    <property type="match status" value="1"/>
</dbReference>
<comment type="caution">
    <text evidence="5">The sequence shown here is derived from an EMBL/GenBank/DDBJ whole genome shotgun (WGS) entry which is preliminary data.</text>
</comment>
<dbReference type="AlphaFoldDB" id="A0A916VJE1"/>
<organism evidence="5 6">
    <name type="scientific">Lactobacillus corticis</name>
    <dbReference type="NCBI Taxonomy" id="2201249"/>
    <lineage>
        <taxon>Bacteria</taxon>
        <taxon>Bacillati</taxon>
        <taxon>Bacillota</taxon>
        <taxon>Bacilli</taxon>
        <taxon>Lactobacillales</taxon>
        <taxon>Lactobacillaceae</taxon>
        <taxon>Lactobacillus</taxon>
    </lineage>
</organism>
<feature type="domain" description="Beta-lactamase-related" evidence="4">
    <location>
        <begin position="39"/>
        <end position="359"/>
    </location>
</feature>
<sequence>MFRKVKLFLVATMLATPFVSTVHPQQSVQAATSSQKQMNSYVRKVMSQYHLRGAILTVKNGQVVSSSLGYGWYGRRIGAGNSKVLYPAASLQKLVTGAMIVQLINEKWHTKQRFTQNTKISRWYPHLKGAKKITVGELLTHTSGILSYGSETNRWSYPSESQAIDWTINQVNSHALGKRGVFYYTNENYVLLAGIIRKLTGKSYLSNFNTRIVNKLRLKHTYIYSSIPRSKFVAISYAYYHKHNYQKAESLAKSVPYQIPGAGNMVTTPSDYYKILLATANGKILNSADFHYLTHLKSRVTTYSGGVYVKRGGSVMTAYGHLSNTHLTNWMQFTSDRKNGIIMFLNQTTDNKEKVKAAGYKILNHIKANTFSAE</sequence>
<evidence type="ECO:0000259" key="4">
    <source>
        <dbReference type="Pfam" id="PF00144"/>
    </source>
</evidence>
<feature type="chain" id="PRO_5038476284" evidence="3">
    <location>
        <begin position="25"/>
        <end position="374"/>
    </location>
</feature>
<dbReference type="InterPro" id="IPR050491">
    <property type="entry name" value="AmpC-like"/>
</dbReference>
<reference evidence="5" key="1">
    <citation type="submission" date="2020-08" db="EMBL/GenBank/DDBJ databases">
        <title>Taxonomic study for Lactobacillus species isolated from hardwood bark.</title>
        <authorList>
            <person name="Tohno M."/>
            <person name="Tanizawa Y."/>
        </authorList>
    </citation>
    <scope>NUCLEOTIDE SEQUENCE</scope>
    <source>
        <strain evidence="5">B40</strain>
    </source>
</reference>
<keyword evidence="2" id="KW-0472">Membrane</keyword>
<evidence type="ECO:0000313" key="5">
    <source>
        <dbReference type="EMBL" id="GFZ27764.1"/>
    </source>
</evidence>
<evidence type="ECO:0000256" key="2">
    <source>
        <dbReference type="ARBA" id="ARBA00023136"/>
    </source>
</evidence>
<accession>A0A916VJE1</accession>
<dbReference type="Gene3D" id="3.40.710.10">
    <property type="entry name" value="DD-peptidase/beta-lactamase superfamily"/>
    <property type="match status" value="1"/>
</dbReference>
<comment type="subcellular location">
    <subcellularLocation>
        <location evidence="1">Membrane</location>
    </subcellularLocation>
</comment>
<dbReference type="EMBL" id="BMAY01000018">
    <property type="protein sequence ID" value="GFZ27764.1"/>
    <property type="molecule type" value="Genomic_DNA"/>
</dbReference>
<dbReference type="PANTHER" id="PTHR46825:SF11">
    <property type="entry name" value="PENICILLIN-BINDING PROTEIN 4"/>
    <property type="match status" value="1"/>
</dbReference>